<evidence type="ECO:0000313" key="1">
    <source>
        <dbReference type="EMBL" id="KIN06016.1"/>
    </source>
</evidence>
<dbReference type="Proteomes" id="UP000054321">
    <property type="component" value="Unassembled WGS sequence"/>
</dbReference>
<dbReference type="HOGENOM" id="CLU_2590367_0_0_1"/>
<accession>A0A0C3HCJ0</accession>
<keyword evidence="2" id="KW-1185">Reference proteome</keyword>
<reference evidence="1 2" key="1">
    <citation type="submission" date="2014-04" db="EMBL/GenBank/DDBJ databases">
        <authorList>
            <consortium name="DOE Joint Genome Institute"/>
            <person name="Kuo A."/>
            <person name="Martino E."/>
            <person name="Perotto S."/>
            <person name="Kohler A."/>
            <person name="Nagy L.G."/>
            <person name="Floudas D."/>
            <person name="Copeland A."/>
            <person name="Barry K.W."/>
            <person name="Cichocki N."/>
            <person name="Veneault-Fourrey C."/>
            <person name="LaButti K."/>
            <person name="Lindquist E.A."/>
            <person name="Lipzen A."/>
            <person name="Lundell T."/>
            <person name="Morin E."/>
            <person name="Murat C."/>
            <person name="Sun H."/>
            <person name="Tunlid A."/>
            <person name="Henrissat B."/>
            <person name="Grigoriev I.V."/>
            <person name="Hibbett D.S."/>
            <person name="Martin F."/>
            <person name="Nordberg H.P."/>
            <person name="Cantor M.N."/>
            <person name="Hua S.X."/>
        </authorList>
    </citation>
    <scope>NUCLEOTIDE SEQUENCE [LARGE SCALE GENOMIC DNA]</scope>
    <source>
        <strain evidence="1 2">Zn</strain>
    </source>
</reference>
<protein>
    <submittedName>
        <fullName evidence="1">Uncharacterized protein</fullName>
    </submittedName>
</protein>
<dbReference type="InParanoid" id="A0A0C3HCJ0"/>
<gene>
    <name evidence="1" type="ORF">OIDMADRAFT_17114</name>
</gene>
<evidence type="ECO:0000313" key="2">
    <source>
        <dbReference type="Proteomes" id="UP000054321"/>
    </source>
</evidence>
<proteinExistence type="predicted"/>
<name>A0A0C3HCJ0_OIDMZ</name>
<dbReference type="EMBL" id="KN832871">
    <property type="protein sequence ID" value="KIN06016.1"/>
    <property type="molecule type" value="Genomic_DNA"/>
</dbReference>
<dbReference type="AlphaFoldDB" id="A0A0C3HCJ0"/>
<organism evidence="1 2">
    <name type="scientific">Oidiodendron maius (strain Zn)</name>
    <dbReference type="NCBI Taxonomy" id="913774"/>
    <lineage>
        <taxon>Eukaryota</taxon>
        <taxon>Fungi</taxon>
        <taxon>Dikarya</taxon>
        <taxon>Ascomycota</taxon>
        <taxon>Pezizomycotina</taxon>
        <taxon>Leotiomycetes</taxon>
        <taxon>Leotiomycetes incertae sedis</taxon>
        <taxon>Myxotrichaceae</taxon>
        <taxon>Oidiodendron</taxon>
    </lineage>
</organism>
<reference evidence="2" key="2">
    <citation type="submission" date="2015-01" db="EMBL/GenBank/DDBJ databases">
        <title>Evolutionary Origins and Diversification of the Mycorrhizal Mutualists.</title>
        <authorList>
            <consortium name="DOE Joint Genome Institute"/>
            <consortium name="Mycorrhizal Genomics Consortium"/>
            <person name="Kohler A."/>
            <person name="Kuo A."/>
            <person name="Nagy L.G."/>
            <person name="Floudas D."/>
            <person name="Copeland A."/>
            <person name="Barry K.W."/>
            <person name="Cichocki N."/>
            <person name="Veneault-Fourrey C."/>
            <person name="LaButti K."/>
            <person name="Lindquist E.A."/>
            <person name="Lipzen A."/>
            <person name="Lundell T."/>
            <person name="Morin E."/>
            <person name="Murat C."/>
            <person name="Riley R."/>
            <person name="Ohm R."/>
            <person name="Sun H."/>
            <person name="Tunlid A."/>
            <person name="Henrissat B."/>
            <person name="Grigoriev I.V."/>
            <person name="Hibbett D.S."/>
            <person name="Martin F."/>
        </authorList>
    </citation>
    <scope>NUCLEOTIDE SEQUENCE [LARGE SCALE GENOMIC DNA]</scope>
    <source>
        <strain evidence="2">Zn</strain>
    </source>
</reference>
<sequence length="80" mass="9199">MSNVRGLRLLSTKYTVLRHEVRFCISVAQSLDVLYIILCETVNFGLPSILDLLPRSRAALLGSRRYCQHMMDGSRRYPAR</sequence>